<comment type="caution">
    <text evidence="2">The sequence shown here is derived from an EMBL/GenBank/DDBJ whole genome shotgun (WGS) entry which is preliminary data.</text>
</comment>
<protein>
    <submittedName>
        <fullName evidence="2">Flp family type IVb pilin</fullName>
    </submittedName>
</protein>
<dbReference type="Proteomes" id="UP001597124">
    <property type="component" value="Unassembled WGS sequence"/>
</dbReference>
<feature type="transmembrane region" description="Helical" evidence="1">
    <location>
        <begin position="21"/>
        <end position="42"/>
    </location>
</feature>
<dbReference type="RefSeq" id="WP_374595514.1">
    <property type="nucleotide sequence ID" value="NZ_JBHTIK010000008.1"/>
</dbReference>
<evidence type="ECO:0000256" key="1">
    <source>
        <dbReference type="SAM" id="Phobius"/>
    </source>
</evidence>
<dbReference type="EMBL" id="JBHTIK010000008">
    <property type="protein sequence ID" value="MFD0849192.1"/>
    <property type="molecule type" value="Genomic_DNA"/>
</dbReference>
<reference evidence="3" key="1">
    <citation type="journal article" date="2019" name="Int. J. Syst. Evol. Microbiol.">
        <title>The Global Catalogue of Microorganisms (GCM) 10K type strain sequencing project: providing services to taxonomists for standard genome sequencing and annotation.</title>
        <authorList>
            <consortium name="The Broad Institute Genomics Platform"/>
            <consortium name="The Broad Institute Genome Sequencing Center for Infectious Disease"/>
            <person name="Wu L."/>
            <person name="Ma J."/>
        </authorList>
    </citation>
    <scope>NUCLEOTIDE SEQUENCE [LARGE SCALE GENOMIC DNA]</scope>
    <source>
        <strain evidence="3">CCUG 52537</strain>
    </source>
</reference>
<gene>
    <name evidence="2" type="ORF">ACFQ00_12715</name>
</gene>
<accession>A0ABW3C4Y6</accession>
<keyword evidence="3" id="KW-1185">Reference proteome</keyword>
<dbReference type="Pfam" id="PF04964">
    <property type="entry name" value="Flp_Fap"/>
    <property type="match status" value="1"/>
</dbReference>
<name>A0ABW3C4Y6_SPHXN</name>
<keyword evidence="1" id="KW-1133">Transmembrane helix</keyword>
<sequence>MRIFRRLLVSRRGATAIEYGLIAALISLAAIIAFQMLGLSLVDVFSSITNAMTR</sequence>
<evidence type="ECO:0000313" key="3">
    <source>
        <dbReference type="Proteomes" id="UP001597124"/>
    </source>
</evidence>
<evidence type="ECO:0000313" key="2">
    <source>
        <dbReference type="EMBL" id="MFD0849192.1"/>
    </source>
</evidence>
<keyword evidence="1" id="KW-0472">Membrane</keyword>
<proteinExistence type="predicted"/>
<organism evidence="2 3">
    <name type="scientific">Sphingosinicella xenopeptidilytica</name>
    <dbReference type="NCBI Taxonomy" id="364098"/>
    <lineage>
        <taxon>Bacteria</taxon>
        <taxon>Pseudomonadati</taxon>
        <taxon>Pseudomonadota</taxon>
        <taxon>Alphaproteobacteria</taxon>
        <taxon>Sphingomonadales</taxon>
        <taxon>Sphingosinicellaceae</taxon>
        <taxon>Sphingosinicella</taxon>
    </lineage>
</organism>
<dbReference type="InterPro" id="IPR007047">
    <property type="entry name" value="Flp_Fap"/>
</dbReference>
<keyword evidence="1" id="KW-0812">Transmembrane</keyword>